<accession>A0ABW6SAI7</accession>
<feature type="compositionally biased region" description="Basic and acidic residues" evidence="1">
    <location>
        <begin position="13"/>
        <end position="22"/>
    </location>
</feature>
<reference evidence="2 3" key="1">
    <citation type="submission" date="2024-10" db="EMBL/GenBank/DDBJ databases">
        <title>The Natural Products Discovery Center: Release of the First 8490 Sequenced Strains for Exploring Actinobacteria Biosynthetic Diversity.</title>
        <authorList>
            <person name="Kalkreuter E."/>
            <person name="Kautsar S.A."/>
            <person name="Yang D."/>
            <person name="Bader C.D."/>
            <person name="Teijaro C.N."/>
            <person name="Fluegel L."/>
            <person name="Davis C.M."/>
            <person name="Simpson J.R."/>
            <person name="Lauterbach L."/>
            <person name="Steele A.D."/>
            <person name="Gui C."/>
            <person name="Meng S."/>
            <person name="Li G."/>
            <person name="Viehrig K."/>
            <person name="Ye F."/>
            <person name="Su P."/>
            <person name="Kiefer A.F."/>
            <person name="Nichols A."/>
            <person name="Cepeda A.J."/>
            <person name="Yan W."/>
            <person name="Fan B."/>
            <person name="Jiang Y."/>
            <person name="Adhikari A."/>
            <person name="Zheng C.-J."/>
            <person name="Schuster L."/>
            <person name="Cowan T.M."/>
            <person name="Smanski M.J."/>
            <person name="Chevrette M.G."/>
            <person name="De Carvalho L.P.S."/>
            <person name="Shen B."/>
        </authorList>
    </citation>
    <scope>NUCLEOTIDE SEQUENCE [LARGE SCALE GENOMIC DNA]</scope>
    <source>
        <strain evidence="2 3">NPDC002593</strain>
    </source>
</reference>
<organism evidence="2 3">
    <name type="scientific">Nocardia jiangxiensis</name>
    <dbReference type="NCBI Taxonomy" id="282685"/>
    <lineage>
        <taxon>Bacteria</taxon>
        <taxon>Bacillati</taxon>
        <taxon>Actinomycetota</taxon>
        <taxon>Actinomycetes</taxon>
        <taxon>Mycobacteriales</taxon>
        <taxon>Nocardiaceae</taxon>
        <taxon>Nocardia</taxon>
    </lineage>
</organism>
<dbReference type="EMBL" id="JBIAQY010000012">
    <property type="protein sequence ID" value="MFF3572181.1"/>
    <property type="molecule type" value="Genomic_DNA"/>
</dbReference>
<sequence length="56" mass="6137">MSALVGEEIPDDSFEKVEHQDASRSAVDWTDRPTNREVGIVIDPVGTWQPVGGDAR</sequence>
<comment type="caution">
    <text evidence="2">The sequence shown here is derived from an EMBL/GenBank/DDBJ whole genome shotgun (WGS) entry which is preliminary data.</text>
</comment>
<proteinExistence type="predicted"/>
<evidence type="ECO:0000256" key="1">
    <source>
        <dbReference type="SAM" id="MobiDB-lite"/>
    </source>
</evidence>
<keyword evidence="3" id="KW-1185">Reference proteome</keyword>
<feature type="region of interest" description="Disordered" evidence="1">
    <location>
        <begin position="1"/>
        <end position="31"/>
    </location>
</feature>
<gene>
    <name evidence="2" type="ORF">ACFYXQ_30810</name>
</gene>
<evidence type="ECO:0000313" key="2">
    <source>
        <dbReference type="EMBL" id="MFF3572181.1"/>
    </source>
</evidence>
<dbReference type="Proteomes" id="UP001601992">
    <property type="component" value="Unassembled WGS sequence"/>
</dbReference>
<dbReference type="RefSeq" id="WP_387405835.1">
    <property type="nucleotide sequence ID" value="NZ_JBIAQY010000012.1"/>
</dbReference>
<evidence type="ECO:0000313" key="3">
    <source>
        <dbReference type="Proteomes" id="UP001601992"/>
    </source>
</evidence>
<name>A0ABW6SAI7_9NOCA</name>
<protein>
    <submittedName>
        <fullName evidence="2">Uncharacterized protein</fullName>
    </submittedName>
</protein>